<dbReference type="EMBL" id="JAUEPN010000003">
    <property type="protein sequence ID" value="KAK3297952.1"/>
    <property type="molecule type" value="Genomic_DNA"/>
</dbReference>
<dbReference type="Proteomes" id="UP001278766">
    <property type="component" value="Unassembled WGS sequence"/>
</dbReference>
<gene>
    <name evidence="3" type="ORF">B0H64DRAFT_134695</name>
</gene>
<feature type="compositionally biased region" description="Polar residues" evidence="1">
    <location>
        <begin position="265"/>
        <end position="283"/>
    </location>
</feature>
<evidence type="ECO:0000313" key="4">
    <source>
        <dbReference type="Proteomes" id="UP001278766"/>
    </source>
</evidence>
<protein>
    <submittedName>
        <fullName evidence="3">Uncharacterized protein</fullName>
    </submittedName>
</protein>
<reference evidence="3" key="1">
    <citation type="journal article" date="2023" name="Mol. Phylogenet. Evol.">
        <title>Genome-scale phylogeny and comparative genomics of the fungal order Sordariales.</title>
        <authorList>
            <person name="Hensen N."/>
            <person name="Bonometti L."/>
            <person name="Westerberg I."/>
            <person name="Brannstrom I.O."/>
            <person name="Guillou S."/>
            <person name="Cros-Aarteil S."/>
            <person name="Calhoun S."/>
            <person name="Haridas S."/>
            <person name="Kuo A."/>
            <person name="Mondo S."/>
            <person name="Pangilinan J."/>
            <person name="Riley R."/>
            <person name="LaButti K."/>
            <person name="Andreopoulos B."/>
            <person name="Lipzen A."/>
            <person name="Chen C."/>
            <person name="Yan M."/>
            <person name="Daum C."/>
            <person name="Ng V."/>
            <person name="Clum A."/>
            <person name="Steindorff A."/>
            <person name="Ohm R.A."/>
            <person name="Martin F."/>
            <person name="Silar P."/>
            <person name="Natvig D.O."/>
            <person name="Lalanne C."/>
            <person name="Gautier V."/>
            <person name="Ament-Velasquez S.L."/>
            <person name="Kruys A."/>
            <person name="Hutchinson M.I."/>
            <person name="Powell A.J."/>
            <person name="Barry K."/>
            <person name="Miller A.N."/>
            <person name="Grigoriev I.V."/>
            <person name="Debuchy R."/>
            <person name="Gladieux P."/>
            <person name="Hiltunen Thoren M."/>
            <person name="Johannesson H."/>
        </authorList>
    </citation>
    <scope>NUCLEOTIDE SEQUENCE</scope>
    <source>
        <strain evidence="3">CBS 168.71</strain>
    </source>
</reference>
<evidence type="ECO:0000256" key="2">
    <source>
        <dbReference type="SAM" id="SignalP"/>
    </source>
</evidence>
<proteinExistence type="predicted"/>
<evidence type="ECO:0000313" key="3">
    <source>
        <dbReference type="EMBL" id="KAK3297952.1"/>
    </source>
</evidence>
<organism evidence="3 4">
    <name type="scientific">Chaetomium fimeti</name>
    <dbReference type="NCBI Taxonomy" id="1854472"/>
    <lineage>
        <taxon>Eukaryota</taxon>
        <taxon>Fungi</taxon>
        <taxon>Dikarya</taxon>
        <taxon>Ascomycota</taxon>
        <taxon>Pezizomycotina</taxon>
        <taxon>Sordariomycetes</taxon>
        <taxon>Sordariomycetidae</taxon>
        <taxon>Sordariales</taxon>
        <taxon>Chaetomiaceae</taxon>
        <taxon>Chaetomium</taxon>
    </lineage>
</organism>
<accession>A0AAE0HJZ4</accession>
<keyword evidence="2" id="KW-0732">Signal</keyword>
<sequence length="312" mass="33830">MVCLRLLHTIFLEWSISTVPPNQEGPRGSGPLTSYFSSVIQQPEELTSGSCSCFAYKRRWIPCCSLSIRTRVLRISLTRTLLAKEEAMHRACLINAIVAKRSSSPWWWPPRWAQTGTYLAPPLAIGEVGSAPGCPSLGAFFSLFCLFPFSSSSTPTLPAIIFFVLAQQARSGPGPRGQFGTCTTVPLPLSLASRVQKGSRLTPLPFHSCLISRPAVALCGFIKSRQPIRSSSLHIKQGSAIRLLCCLCCGLQTAVLCCFAAPPHSSSTLGTNTFPPSSRSRSTLGIDKDPHPLFGTSSTDRAQIIYSPIPKY</sequence>
<name>A0AAE0HJZ4_9PEZI</name>
<dbReference type="GeneID" id="87835135"/>
<evidence type="ECO:0000256" key="1">
    <source>
        <dbReference type="SAM" id="MobiDB-lite"/>
    </source>
</evidence>
<feature type="chain" id="PRO_5042012071" evidence="2">
    <location>
        <begin position="19"/>
        <end position="312"/>
    </location>
</feature>
<dbReference type="RefSeq" id="XP_062661466.1">
    <property type="nucleotide sequence ID" value="XM_062798187.1"/>
</dbReference>
<feature type="signal peptide" evidence="2">
    <location>
        <begin position="1"/>
        <end position="18"/>
    </location>
</feature>
<keyword evidence="4" id="KW-1185">Reference proteome</keyword>
<dbReference type="AlphaFoldDB" id="A0AAE0HJZ4"/>
<feature type="region of interest" description="Disordered" evidence="1">
    <location>
        <begin position="265"/>
        <end position="286"/>
    </location>
</feature>
<reference evidence="3" key="2">
    <citation type="submission" date="2023-06" db="EMBL/GenBank/DDBJ databases">
        <authorList>
            <consortium name="Lawrence Berkeley National Laboratory"/>
            <person name="Haridas S."/>
            <person name="Hensen N."/>
            <person name="Bonometti L."/>
            <person name="Westerberg I."/>
            <person name="Brannstrom I.O."/>
            <person name="Guillou S."/>
            <person name="Cros-Aarteil S."/>
            <person name="Calhoun S."/>
            <person name="Kuo A."/>
            <person name="Mondo S."/>
            <person name="Pangilinan J."/>
            <person name="Riley R."/>
            <person name="Labutti K."/>
            <person name="Andreopoulos B."/>
            <person name="Lipzen A."/>
            <person name="Chen C."/>
            <person name="Yanf M."/>
            <person name="Daum C."/>
            <person name="Ng V."/>
            <person name="Clum A."/>
            <person name="Steindorff A."/>
            <person name="Ohm R."/>
            <person name="Martin F."/>
            <person name="Silar P."/>
            <person name="Natvig D."/>
            <person name="Lalanne C."/>
            <person name="Gautier V."/>
            <person name="Ament-Velasquez S.L."/>
            <person name="Kruys A."/>
            <person name="Hutchinson M.I."/>
            <person name="Powell A.J."/>
            <person name="Barry K."/>
            <person name="Miller A.N."/>
            <person name="Grigoriev I.V."/>
            <person name="Debuchy R."/>
            <person name="Gladieux P."/>
            <person name="Thoren M.H."/>
            <person name="Johannesson H."/>
        </authorList>
    </citation>
    <scope>NUCLEOTIDE SEQUENCE</scope>
    <source>
        <strain evidence="3">CBS 168.71</strain>
    </source>
</reference>
<comment type="caution">
    <text evidence="3">The sequence shown here is derived from an EMBL/GenBank/DDBJ whole genome shotgun (WGS) entry which is preliminary data.</text>
</comment>